<dbReference type="OrthoDB" id="1271311at2759"/>
<dbReference type="PANTHER" id="PTHR31672">
    <property type="entry name" value="BNACNNG10540D PROTEIN"/>
    <property type="match status" value="1"/>
</dbReference>
<dbReference type="InterPro" id="IPR036047">
    <property type="entry name" value="F-box-like_dom_sf"/>
</dbReference>
<evidence type="ECO:0000259" key="1">
    <source>
        <dbReference type="Pfam" id="PF08268"/>
    </source>
</evidence>
<gene>
    <name evidence="2" type="ORF">SHERM_20851</name>
</gene>
<dbReference type="InterPro" id="IPR050796">
    <property type="entry name" value="SCF_F-box_component"/>
</dbReference>
<name>A0A9N7RE17_STRHE</name>
<feature type="domain" description="F-box associated beta-propeller type 3" evidence="1">
    <location>
        <begin position="151"/>
        <end position="379"/>
    </location>
</feature>
<dbReference type="AlphaFoldDB" id="A0A9N7RE17"/>
<protein>
    <recommendedName>
        <fullName evidence="1">F-box associated beta-propeller type 3 domain-containing protein</fullName>
    </recommendedName>
</protein>
<comment type="caution">
    <text evidence="2">The sequence shown here is derived from an EMBL/GenBank/DDBJ whole genome shotgun (WGS) entry which is preliminary data.</text>
</comment>
<sequence length="424" mass="47926">MAGLVCFACNGCLSIEHTLQQRTLSIEHGLLGDQSQATFSFTEGDKQACICAQNKNLLISLPDDVLFKILLNHSLSTEDIHRASVTCRRLYYDTIRSAKFVNLHLRQTDEYGLVFRYGPNRCCRHPFRRAVFVSMKHGRVTVSEYTACKFRYILKTSCNGLILEYTSCNPLPIVHVANPITGPPFKLPPLPENADGVSCSVGYAEASKAYKVALSYSYGRRDPRWAVFTVGVDSSWRNLANKSSTLGGAMLVTEGFVHSISISRDTVVTLNVETEVMTTMRAPMPEDAKCWFSKEYLSTGKSLTLVVEVEDRVFRVWEMVCEDYAYCCYYWKEWEREIVLLGTNVRYLSSIQPVGWLQQMEVLVFKGSLRNDPCRVFYVVIATGEIGWIDPISRNKKGRLGGEDYTIRGSVFPHKNTFVNPLTV</sequence>
<reference evidence="2" key="1">
    <citation type="submission" date="2019-12" db="EMBL/GenBank/DDBJ databases">
        <authorList>
            <person name="Scholes J."/>
        </authorList>
    </citation>
    <scope>NUCLEOTIDE SEQUENCE</scope>
</reference>
<accession>A0A9N7RE17</accession>
<evidence type="ECO:0000313" key="3">
    <source>
        <dbReference type="Proteomes" id="UP001153555"/>
    </source>
</evidence>
<dbReference type="EMBL" id="CACSLK010024540">
    <property type="protein sequence ID" value="CAA0823704.1"/>
    <property type="molecule type" value="Genomic_DNA"/>
</dbReference>
<keyword evidence="3" id="KW-1185">Reference proteome</keyword>
<proteinExistence type="predicted"/>
<dbReference type="Pfam" id="PF08268">
    <property type="entry name" value="FBA_3"/>
    <property type="match status" value="1"/>
</dbReference>
<dbReference type="SUPFAM" id="SSF81383">
    <property type="entry name" value="F-box domain"/>
    <property type="match status" value="1"/>
</dbReference>
<dbReference type="Proteomes" id="UP001153555">
    <property type="component" value="Unassembled WGS sequence"/>
</dbReference>
<dbReference type="InterPro" id="IPR013187">
    <property type="entry name" value="F-box-assoc_dom_typ3"/>
</dbReference>
<organism evidence="2 3">
    <name type="scientific">Striga hermonthica</name>
    <name type="common">Purple witchweed</name>
    <name type="synonym">Buchnera hermonthica</name>
    <dbReference type="NCBI Taxonomy" id="68872"/>
    <lineage>
        <taxon>Eukaryota</taxon>
        <taxon>Viridiplantae</taxon>
        <taxon>Streptophyta</taxon>
        <taxon>Embryophyta</taxon>
        <taxon>Tracheophyta</taxon>
        <taxon>Spermatophyta</taxon>
        <taxon>Magnoliopsida</taxon>
        <taxon>eudicotyledons</taxon>
        <taxon>Gunneridae</taxon>
        <taxon>Pentapetalae</taxon>
        <taxon>asterids</taxon>
        <taxon>lamiids</taxon>
        <taxon>Lamiales</taxon>
        <taxon>Orobanchaceae</taxon>
        <taxon>Buchnereae</taxon>
        <taxon>Striga</taxon>
    </lineage>
</organism>
<evidence type="ECO:0000313" key="2">
    <source>
        <dbReference type="EMBL" id="CAA0823704.1"/>
    </source>
</evidence>